<feature type="transmembrane region" description="Helical" evidence="1">
    <location>
        <begin position="226"/>
        <end position="245"/>
    </location>
</feature>
<dbReference type="AlphaFoldDB" id="A0A1V9ZP17"/>
<feature type="transmembrane region" description="Helical" evidence="1">
    <location>
        <begin position="121"/>
        <end position="142"/>
    </location>
</feature>
<sequence>MQSPVPLAAEAYRTIETSRAGVVSPNFRGLSSETVHRLLRLEAPPVVDVEGQILEGIGVSSDALSISEAFARARTRHCYERHLKEMLERVGMHQFTLRFLPQFEGAFAYSLHRRAVRRIRYSLAIGFVSLLGKTLYMLVHMHTSPAQWWTLLVGACIALPTLVGAFLCTFREGWTSYCEVYTSVAFVVVCSDLTAQKLVLQSPGPVLELFVCFIPIFGITRLRFDVVWRVVTATIIAHLLALVIAQQENTPDIGFQGHGSDVVAGSVTASRRFSYLGGIVGGGVAHYRVEVLRRRNYMMHLPFCPGAFDPLMIFSTLKQPATSKHELLHPYTPSTFSHVFSFMHRVTLQFGHPEIESAFYRYWYLLDGSPFEPLETSRLHKKAFRAIRYAVQSVFFQQLLQAIQDRRYLTASGVPAWSYWTALTLRICVVLSYFGAQWCMHEYGHAYYESWEQLQSPAPAIAAPEASPALLEAVVPPRNYVKSMQRLSGFIAFGHALTMGLILVFCTVAEAKSVVAAPCYYLGLLNALLYPHRSGFRVRFIFASIATVAAGVVFIVVCIAVAPAHAVEYGSYIGVVLVLAMLISYEEESLRRAFFVCRALRTREFVAWHAAVQAIAPYVRRRLCRRRGLPLLQVASVPVAESTTEKAHKIPTCTLLAKASRCGMYSDICQAVVAAMILTSS</sequence>
<feature type="transmembrane region" description="Helical" evidence="1">
    <location>
        <begin position="569"/>
        <end position="585"/>
    </location>
</feature>
<keyword evidence="1" id="KW-0472">Membrane</keyword>
<dbReference type="EMBL" id="JNBR01000043">
    <property type="protein sequence ID" value="OQR99737.1"/>
    <property type="molecule type" value="Genomic_DNA"/>
</dbReference>
<keyword evidence="1" id="KW-0812">Transmembrane</keyword>
<feature type="transmembrane region" description="Helical" evidence="1">
    <location>
        <begin position="148"/>
        <end position="170"/>
    </location>
</feature>
<feature type="transmembrane region" description="Helical" evidence="1">
    <location>
        <begin position="541"/>
        <end position="563"/>
    </location>
</feature>
<feature type="transmembrane region" description="Helical" evidence="1">
    <location>
        <begin position="273"/>
        <end position="289"/>
    </location>
</feature>
<proteinExistence type="predicted"/>
<feature type="transmembrane region" description="Helical" evidence="1">
    <location>
        <begin position="487"/>
        <end position="505"/>
    </location>
</feature>
<protein>
    <recommendedName>
        <fullName evidence="4">Transmembrane protein</fullName>
    </recommendedName>
</protein>
<reference evidence="2 3" key="1">
    <citation type="journal article" date="2014" name="Genome Biol. Evol.">
        <title>The secreted proteins of Achlya hypogyna and Thraustotheca clavata identify the ancestral oomycete secretome and reveal gene acquisitions by horizontal gene transfer.</title>
        <authorList>
            <person name="Misner I."/>
            <person name="Blouin N."/>
            <person name="Leonard G."/>
            <person name="Richards T.A."/>
            <person name="Lane C.E."/>
        </authorList>
    </citation>
    <scope>NUCLEOTIDE SEQUENCE [LARGE SCALE GENOMIC DNA]</scope>
    <source>
        <strain evidence="2 3">ATCC 48635</strain>
    </source>
</reference>
<name>A0A1V9ZP17_ACHHY</name>
<keyword evidence="3" id="KW-1185">Reference proteome</keyword>
<comment type="caution">
    <text evidence="2">The sequence shown here is derived from an EMBL/GenBank/DDBJ whole genome shotgun (WGS) entry which is preliminary data.</text>
</comment>
<evidence type="ECO:0000313" key="2">
    <source>
        <dbReference type="EMBL" id="OQR99737.1"/>
    </source>
</evidence>
<keyword evidence="1" id="KW-1133">Transmembrane helix</keyword>
<gene>
    <name evidence="2" type="ORF">ACHHYP_04649</name>
</gene>
<organism evidence="2 3">
    <name type="scientific">Achlya hypogyna</name>
    <name type="common">Oomycete</name>
    <name type="synonym">Protoachlya hypogyna</name>
    <dbReference type="NCBI Taxonomy" id="1202772"/>
    <lineage>
        <taxon>Eukaryota</taxon>
        <taxon>Sar</taxon>
        <taxon>Stramenopiles</taxon>
        <taxon>Oomycota</taxon>
        <taxon>Saprolegniomycetes</taxon>
        <taxon>Saprolegniales</taxon>
        <taxon>Achlyaceae</taxon>
        <taxon>Achlya</taxon>
    </lineage>
</organism>
<dbReference type="OrthoDB" id="66514at2759"/>
<evidence type="ECO:0000256" key="1">
    <source>
        <dbReference type="SAM" id="Phobius"/>
    </source>
</evidence>
<evidence type="ECO:0000313" key="3">
    <source>
        <dbReference type="Proteomes" id="UP000243579"/>
    </source>
</evidence>
<accession>A0A1V9ZP17</accession>
<feature type="transmembrane region" description="Helical" evidence="1">
    <location>
        <begin position="511"/>
        <end position="529"/>
    </location>
</feature>
<dbReference type="Proteomes" id="UP000243579">
    <property type="component" value="Unassembled WGS sequence"/>
</dbReference>
<evidence type="ECO:0008006" key="4">
    <source>
        <dbReference type="Google" id="ProtNLM"/>
    </source>
</evidence>